<evidence type="ECO:0000313" key="2">
    <source>
        <dbReference type="Proteomes" id="UP000184474"/>
    </source>
</evidence>
<protein>
    <submittedName>
        <fullName evidence="1">Uncharacterized protein</fullName>
    </submittedName>
</protein>
<dbReference type="AlphaFoldDB" id="A0A1M6L8Z4"/>
<dbReference type="RefSeq" id="WP_073119680.1">
    <property type="nucleotide sequence ID" value="NZ_FRAA01000001.1"/>
</dbReference>
<dbReference type="EMBL" id="FRAA01000001">
    <property type="protein sequence ID" value="SHJ67652.1"/>
    <property type="molecule type" value="Genomic_DNA"/>
</dbReference>
<gene>
    <name evidence="1" type="ORF">SAMN04488028_101871</name>
</gene>
<evidence type="ECO:0000313" key="1">
    <source>
        <dbReference type="EMBL" id="SHJ67652.1"/>
    </source>
</evidence>
<name>A0A1M6L8Z4_REIAG</name>
<organism evidence="1 2">
    <name type="scientific">Reichenbachiella agariperforans</name>
    <dbReference type="NCBI Taxonomy" id="156994"/>
    <lineage>
        <taxon>Bacteria</taxon>
        <taxon>Pseudomonadati</taxon>
        <taxon>Bacteroidota</taxon>
        <taxon>Cytophagia</taxon>
        <taxon>Cytophagales</taxon>
        <taxon>Reichenbachiellaceae</taxon>
        <taxon>Reichenbachiella</taxon>
    </lineage>
</organism>
<accession>A0A1M6L8Z4</accession>
<reference evidence="2" key="1">
    <citation type="submission" date="2016-11" db="EMBL/GenBank/DDBJ databases">
        <authorList>
            <person name="Varghese N."/>
            <person name="Submissions S."/>
        </authorList>
    </citation>
    <scope>NUCLEOTIDE SEQUENCE [LARGE SCALE GENOMIC DNA]</scope>
    <source>
        <strain evidence="2">DSM 26134</strain>
    </source>
</reference>
<proteinExistence type="predicted"/>
<keyword evidence="2" id="KW-1185">Reference proteome</keyword>
<dbReference type="Proteomes" id="UP000184474">
    <property type="component" value="Unassembled WGS sequence"/>
</dbReference>
<sequence length="260" mass="29307">MQATIKNLLTPTSLFLTFVLTLAIPLVSVAQQGFYFGTGFNTYMTHEEVRSSDGQYDFSHSTQSKNDGFLSQSLGDYGVGLSLGFRKNINAPSGKNILTLDAQYYYNYQNVTLDNDFDAFRIKTTAHYNHGYRLALGHHFGMIHPYLIIQGIYQNISPYNSSIDNDGIIYDVDDDGTILDTTLKTKGDSFSTEVFSFIGGFGIEVPVHPKWTVNVEYIPMKHVEYGLRSVSNPDNYFANGLVINQLHVGFRYFLYDPFGK</sequence>